<proteinExistence type="predicted"/>
<evidence type="ECO:0000313" key="6">
    <source>
        <dbReference type="Proteomes" id="UP000231203"/>
    </source>
</evidence>
<evidence type="ECO:0000259" key="4">
    <source>
        <dbReference type="PROSITE" id="PS50893"/>
    </source>
</evidence>
<dbReference type="SUPFAM" id="SSF52540">
    <property type="entry name" value="P-loop containing nucleoside triphosphate hydrolases"/>
    <property type="match status" value="1"/>
</dbReference>
<dbReference type="InterPro" id="IPR032823">
    <property type="entry name" value="BCA_ABC_TP_C"/>
</dbReference>
<dbReference type="PANTHER" id="PTHR45772">
    <property type="entry name" value="CONSERVED COMPONENT OF ABC TRANSPORTER FOR NATURAL AMINO ACIDS-RELATED"/>
    <property type="match status" value="1"/>
</dbReference>
<dbReference type="AlphaFoldDB" id="A0A2G6MT55"/>
<dbReference type="EMBL" id="PDTI01000011">
    <property type="protein sequence ID" value="PIE63273.1"/>
    <property type="molecule type" value="Genomic_DNA"/>
</dbReference>
<name>A0A2G6MT55_9BACT</name>
<dbReference type="GO" id="GO:0005886">
    <property type="term" value="C:plasma membrane"/>
    <property type="evidence" value="ECO:0007669"/>
    <property type="project" value="TreeGrafter"/>
</dbReference>
<dbReference type="Pfam" id="PF00005">
    <property type="entry name" value="ABC_tran"/>
    <property type="match status" value="1"/>
</dbReference>
<dbReference type="InterPro" id="IPR051120">
    <property type="entry name" value="ABC_AA/LPS_Transport"/>
</dbReference>
<dbReference type="Gene3D" id="3.40.50.300">
    <property type="entry name" value="P-loop containing nucleotide triphosphate hydrolases"/>
    <property type="match status" value="1"/>
</dbReference>
<evidence type="ECO:0000313" key="5">
    <source>
        <dbReference type="EMBL" id="PIE63273.1"/>
    </source>
</evidence>
<organism evidence="5 6">
    <name type="scientific">Desulfobacter postgatei</name>
    <dbReference type="NCBI Taxonomy" id="2293"/>
    <lineage>
        <taxon>Bacteria</taxon>
        <taxon>Pseudomonadati</taxon>
        <taxon>Thermodesulfobacteriota</taxon>
        <taxon>Desulfobacteria</taxon>
        <taxon>Desulfobacterales</taxon>
        <taxon>Desulfobacteraceae</taxon>
        <taxon>Desulfobacter</taxon>
    </lineage>
</organism>
<dbReference type="GO" id="GO:0015192">
    <property type="term" value="F:L-phenylalanine transmembrane transporter activity"/>
    <property type="evidence" value="ECO:0007669"/>
    <property type="project" value="TreeGrafter"/>
</dbReference>
<comment type="caution">
    <text evidence="5">The sequence shown here is derived from an EMBL/GenBank/DDBJ whole genome shotgun (WGS) entry which is preliminary data.</text>
</comment>
<dbReference type="InterPro" id="IPR003439">
    <property type="entry name" value="ABC_transporter-like_ATP-bd"/>
</dbReference>
<evidence type="ECO:0000256" key="1">
    <source>
        <dbReference type="ARBA" id="ARBA00022448"/>
    </source>
</evidence>
<dbReference type="GO" id="GO:0005524">
    <property type="term" value="F:ATP binding"/>
    <property type="evidence" value="ECO:0007669"/>
    <property type="project" value="UniProtKB-KW"/>
</dbReference>
<feature type="domain" description="ABC transporter" evidence="4">
    <location>
        <begin position="5"/>
        <end position="253"/>
    </location>
</feature>
<dbReference type="GO" id="GO:0015808">
    <property type="term" value="P:L-alanine transport"/>
    <property type="evidence" value="ECO:0007669"/>
    <property type="project" value="TreeGrafter"/>
</dbReference>
<sequence length="257" mass="29163">MSPLLHVDKMSHYFGGLRAVHNYNLSIGPHQIVGLIGPNGAGKTTVFNLITGVYTPTEGRITLENESIVGLETNEIAARGLGRTFQNLALWRHMSVLDHIKMAHYSQLSYNLFDSFFNTGKCRRQEDKAQENSYRLLELFDIKQYAHQLVTSLPYGAQRRVEMARAMATNPKVLFLDEPTAGMTPDELIQMIKIIRQIHQDFGVAIFLIEHRMKFVMELCQHIQTLVFGEVIAQGPPEEIQNNPHVIEAYLGKEDLT</sequence>
<dbReference type="GO" id="GO:1903806">
    <property type="term" value="P:L-isoleucine import across plasma membrane"/>
    <property type="evidence" value="ECO:0007669"/>
    <property type="project" value="TreeGrafter"/>
</dbReference>
<evidence type="ECO:0000256" key="3">
    <source>
        <dbReference type="ARBA" id="ARBA00022840"/>
    </source>
</evidence>
<dbReference type="Proteomes" id="UP000231203">
    <property type="component" value="Unassembled WGS sequence"/>
</dbReference>
<dbReference type="Pfam" id="PF12399">
    <property type="entry name" value="BCA_ABC_TP_C"/>
    <property type="match status" value="1"/>
</dbReference>
<dbReference type="GO" id="GO:0042941">
    <property type="term" value="P:D-alanine transmembrane transport"/>
    <property type="evidence" value="ECO:0007669"/>
    <property type="project" value="TreeGrafter"/>
</dbReference>
<dbReference type="FunFam" id="3.40.50.300:FF:000421">
    <property type="entry name" value="Branched-chain amino acid ABC transporter ATP-binding protein"/>
    <property type="match status" value="1"/>
</dbReference>
<dbReference type="GO" id="GO:1903805">
    <property type="term" value="P:L-valine import across plasma membrane"/>
    <property type="evidence" value="ECO:0007669"/>
    <property type="project" value="TreeGrafter"/>
</dbReference>
<reference evidence="5 6" key="1">
    <citation type="submission" date="2017-10" db="EMBL/GenBank/DDBJ databases">
        <title>Novel microbial diversity and functional potential in the marine mammal oral microbiome.</title>
        <authorList>
            <person name="Dudek N.K."/>
            <person name="Sun C.L."/>
            <person name="Burstein D."/>
            <person name="Kantor R.S."/>
            <person name="Aliaga Goltsman D.S."/>
            <person name="Bik E.M."/>
            <person name="Thomas B.C."/>
            <person name="Banfield J.F."/>
            <person name="Relman D.A."/>
        </authorList>
    </citation>
    <scope>NUCLEOTIDE SEQUENCE [LARGE SCALE GENOMIC DNA]</scope>
    <source>
        <strain evidence="5">DOLJORAL78_47_202</strain>
    </source>
</reference>
<dbReference type="GO" id="GO:0016887">
    <property type="term" value="F:ATP hydrolysis activity"/>
    <property type="evidence" value="ECO:0007669"/>
    <property type="project" value="InterPro"/>
</dbReference>
<dbReference type="PROSITE" id="PS50893">
    <property type="entry name" value="ABC_TRANSPORTER_2"/>
    <property type="match status" value="1"/>
</dbReference>
<gene>
    <name evidence="5" type="primary">livG</name>
    <name evidence="5" type="ORF">CSA25_01120</name>
</gene>
<dbReference type="GO" id="GO:0015188">
    <property type="term" value="F:L-isoleucine transmembrane transporter activity"/>
    <property type="evidence" value="ECO:0007669"/>
    <property type="project" value="TreeGrafter"/>
</dbReference>
<dbReference type="InterPro" id="IPR003593">
    <property type="entry name" value="AAA+_ATPase"/>
</dbReference>
<dbReference type="SMART" id="SM00382">
    <property type="entry name" value="AAA"/>
    <property type="match status" value="1"/>
</dbReference>
<evidence type="ECO:0000256" key="2">
    <source>
        <dbReference type="ARBA" id="ARBA00022741"/>
    </source>
</evidence>
<dbReference type="PANTHER" id="PTHR45772:SF7">
    <property type="entry name" value="AMINO ACID ABC TRANSPORTER ATP-BINDING PROTEIN"/>
    <property type="match status" value="1"/>
</dbReference>
<dbReference type="GO" id="GO:0005304">
    <property type="term" value="F:L-valine transmembrane transporter activity"/>
    <property type="evidence" value="ECO:0007669"/>
    <property type="project" value="TreeGrafter"/>
</dbReference>
<keyword evidence="3 5" id="KW-0067">ATP-binding</keyword>
<dbReference type="InterPro" id="IPR027417">
    <property type="entry name" value="P-loop_NTPase"/>
</dbReference>
<accession>A0A2G6MT55</accession>
<dbReference type="CDD" id="cd03219">
    <property type="entry name" value="ABC_Mj1267_LivG_branched"/>
    <property type="match status" value="1"/>
</dbReference>
<protein>
    <submittedName>
        <fullName evidence="5">High-affinity branched-chain amino acid ABC transporter ATP-binding protein LivG</fullName>
    </submittedName>
</protein>
<keyword evidence="1" id="KW-0813">Transport</keyword>
<keyword evidence="2" id="KW-0547">Nucleotide-binding</keyword>